<accession>A0ABQ1ZRT5</accession>
<feature type="modified residue" description="4-aspartylphosphate" evidence="1">
    <location>
        <position position="55"/>
    </location>
</feature>
<dbReference type="Gene3D" id="2.20.25.10">
    <property type="match status" value="1"/>
</dbReference>
<evidence type="ECO:0000313" key="4">
    <source>
        <dbReference type="EMBL" id="GGH73236.1"/>
    </source>
</evidence>
<evidence type="ECO:0000259" key="2">
    <source>
        <dbReference type="PROSITE" id="PS50110"/>
    </source>
</evidence>
<comment type="caution">
    <text evidence="4">The sequence shown here is derived from an EMBL/GenBank/DDBJ whole genome shotgun (WGS) entry which is preliminary data.</text>
</comment>
<keyword evidence="4" id="KW-0238">DNA-binding</keyword>
<dbReference type="CDD" id="cd17532">
    <property type="entry name" value="REC_LytTR_AlgR-like"/>
    <property type="match status" value="1"/>
</dbReference>
<dbReference type="Pfam" id="PF00072">
    <property type="entry name" value="Response_reg"/>
    <property type="match status" value="1"/>
</dbReference>
<gene>
    <name evidence="4" type="ORF">GCM10007362_12190</name>
</gene>
<dbReference type="Gene3D" id="3.40.50.2300">
    <property type="match status" value="1"/>
</dbReference>
<dbReference type="PANTHER" id="PTHR37299:SF1">
    <property type="entry name" value="STAGE 0 SPORULATION PROTEIN A HOMOLOG"/>
    <property type="match status" value="1"/>
</dbReference>
<protein>
    <submittedName>
        <fullName evidence="4">DNA-binding response regulator</fullName>
    </submittedName>
</protein>
<dbReference type="InterPro" id="IPR001789">
    <property type="entry name" value="Sig_transdc_resp-reg_receiver"/>
</dbReference>
<dbReference type="Pfam" id="PF04397">
    <property type="entry name" value="LytTR"/>
    <property type="match status" value="1"/>
</dbReference>
<feature type="domain" description="Response regulatory" evidence="2">
    <location>
        <begin position="4"/>
        <end position="118"/>
    </location>
</feature>
<dbReference type="SUPFAM" id="SSF52172">
    <property type="entry name" value="CheY-like"/>
    <property type="match status" value="1"/>
</dbReference>
<dbReference type="PANTHER" id="PTHR37299">
    <property type="entry name" value="TRANSCRIPTIONAL REGULATOR-RELATED"/>
    <property type="match status" value="1"/>
</dbReference>
<evidence type="ECO:0000313" key="5">
    <source>
        <dbReference type="Proteomes" id="UP000605427"/>
    </source>
</evidence>
<organism evidence="4 5">
    <name type="scientific">Saccharibacillus endophyticus</name>
    <dbReference type="NCBI Taxonomy" id="2060666"/>
    <lineage>
        <taxon>Bacteria</taxon>
        <taxon>Bacillati</taxon>
        <taxon>Bacillota</taxon>
        <taxon>Bacilli</taxon>
        <taxon>Bacillales</taxon>
        <taxon>Paenibacillaceae</taxon>
        <taxon>Saccharibacillus</taxon>
    </lineage>
</organism>
<keyword evidence="1" id="KW-0597">Phosphoprotein</keyword>
<dbReference type="EMBL" id="BMDD01000001">
    <property type="protein sequence ID" value="GGH73236.1"/>
    <property type="molecule type" value="Genomic_DNA"/>
</dbReference>
<keyword evidence="5" id="KW-1185">Reference proteome</keyword>
<reference evidence="5" key="1">
    <citation type="journal article" date="2019" name="Int. J. Syst. Evol. Microbiol.">
        <title>The Global Catalogue of Microorganisms (GCM) 10K type strain sequencing project: providing services to taxonomists for standard genome sequencing and annotation.</title>
        <authorList>
            <consortium name="The Broad Institute Genomics Platform"/>
            <consortium name="The Broad Institute Genome Sequencing Center for Infectious Disease"/>
            <person name="Wu L."/>
            <person name="Ma J."/>
        </authorList>
    </citation>
    <scope>NUCLEOTIDE SEQUENCE [LARGE SCALE GENOMIC DNA]</scope>
    <source>
        <strain evidence="5">CCM 8702</strain>
    </source>
</reference>
<dbReference type="PROSITE" id="PS50110">
    <property type="entry name" value="RESPONSE_REGULATORY"/>
    <property type="match status" value="1"/>
</dbReference>
<dbReference type="GO" id="GO:0003677">
    <property type="term" value="F:DNA binding"/>
    <property type="evidence" value="ECO:0007669"/>
    <property type="project" value="UniProtKB-KW"/>
</dbReference>
<evidence type="ECO:0000259" key="3">
    <source>
        <dbReference type="PROSITE" id="PS50930"/>
    </source>
</evidence>
<feature type="domain" description="HTH LytTR-type" evidence="3">
    <location>
        <begin position="163"/>
        <end position="268"/>
    </location>
</feature>
<dbReference type="Proteomes" id="UP000605427">
    <property type="component" value="Unassembled WGS sequence"/>
</dbReference>
<dbReference type="SMART" id="SM00850">
    <property type="entry name" value="LytTR"/>
    <property type="match status" value="1"/>
</dbReference>
<dbReference type="Gene3D" id="2.40.50.40">
    <property type="match status" value="1"/>
</dbReference>
<dbReference type="PROSITE" id="PS50930">
    <property type="entry name" value="HTH_LYTTR"/>
    <property type="match status" value="1"/>
</dbReference>
<name>A0ABQ1ZRT5_9BACL</name>
<dbReference type="InterPro" id="IPR007492">
    <property type="entry name" value="LytTR_DNA-bd_dom"/>
</dbReference>
<dbReference type="InterPro" id="IPR046947">
    <property type="entry name" value="LytR-like"/>
</dbReference>
<sequence>MSMKGIIVEDEFLAMEELDYLIGKNSSVQIVGKFEDGIDVLKFLQGNDVDVIFLDINIPSLDGVLLAKSVSKFANKPYIVFTTAYKEHAAEAFEIEAFDYILKPYHEPRIAAMLNKLEAAFAAKKQREEAEDFAIHAHGGAAGGTSQASAEASAVLAQANHRINLYKDDKIIVVDADDIYYASAQEKTTLVYTRKEEYTMHMSISDFQANLPQDKFFRCHRSYTVNLSKIREIVPWFNNTYLLRLRDVNAEVPVSRSKAKEFRQLMRI</sequence>
<proteinExistence type="predicted"/>
<dbReference type="SMART" id="SM00448">
    <property type="entry name" value="REC"/>
    <property type="match status" value="1"/>
</dbReference>
<dbReference type="InterPro" id="IPR011006">
    <property type="entry name" value="CheY-like_superfamily"/>
</dbReference>
<evidence type="ECO:0000256" key="1">
    <source>
        <dbReference type="PROSITE-ProRule" id="PRU00169"/>
    </source>
</evidence>